<keyword evidence="2" id="KW-1185">Reference proteome</keyword>
<gene>
    <name evidence="1" type="ORF">GCM10023175_59040</name>
</gene>
<proteinExistence type="predicted"/>
<dbReference type="Proteomes" id="UP001501598">
    <property type="component" value="Unassembled WGS sequence"/>
</dbReference>
<comment type="caution">
    <text evidence="1">The sequence shown here is derived from an EMBL/GenBank/DDBJ whole genome shotgun (WGS) entry which is preliminary data.</text>
</comment>
<dbReference type="InterPro" id="IPR029063">
    <property type="entry name" value="SAM-dependent_MTases_sf"/>
</dbReference>
<organism evidence="1 2">
    <name type="scientific">Pseudonocardia xishanensis</name>
    <dbReference type="NCBI Taxonomy" id="630995"/>
    <lineage>
        <taxon>Bacteria</taxon>
        <taxon>Bacillati</taxon>
        <taxon>Actinomycetota</taxon>
        <taxon>Actinomycetes</taxon>
        <taxon>Pseudonocardiales</taxon>
        <taxon>Pseudonocardiaceae</taxon>
        <taxon>Pseudonocardia</taxon>
    </lineage>
</organism>
<dbReference type="RefSeq" id="WP_345425832.1">
    <property type="nucleotide sequence ID" value="NZ_BAABGT010000097.1"/>
</dbReference>
<evidence type="ECO:0000313" key="2">
    <source>
        <dbReference type="Proteomes" id="UP001501598"/>
    </source>
</evidence>
<evidence type="ECO:0000313" key="1">
    <source>
        <dbReference type="EMBL" id="GAA4556556.1"/>
    </source>
</evidence>
<name>A0ABP8S066_9PSEU</name>
<dbReference type="SUPFAM" id="SSF53335">
    <property type="entry name" value="S-adenosyl-L-methionine-dependent methyltransferases"/>
    <property type="match status" value="1"/>
</dbReference>
<dbReference type="Gene3D" id="3.40.50.150">
    <property type="entry name" value="Vaccinia Virus protein VP39"/>
    <property type="match status" value="1"/>
</dbReference>
<accession>A0ABP8S066</accession>
<dbReference type="EMBL" id="BAABGT010000097">
    <property type="protein sequence ID" value="GAA4556556.1"/>
    <property type="molecule type" value="Genomic_DNA"/>
</dbReference>
<protein>
    <submittedName>
        <fullName evidence="1">Uncharacterized protein</fullName>
    </submittedName>
</protein>
<reference evidence="2" key="1">
    <citation type="journal article" date="2019" name="Int. J. Syst. Evol. Microbiol.">
        <title>The Global Catalogue of Microorganisms (GCM) 10K type strain sequencing project: providing services to taxonomists for standard genome sequencing and annotation.</title>
        <authorList>
            <consortium name="The Broad Institute Genomics Platform"/>
            <consortium name="The Broad Institute Genome Sequencing Center for Infectious Disease"/>
            <person name="Wu L."/>
            <person name="Ma J."/>
        </authorList>
    </citation>
    <scope>NUCLEOTIDE SEQUENCE [LARGE SCALE GENOMIC DNA]</scope>
    <source>
        <strain evidence="2">JCM 17906</strain>
    </source>
</reference>
<sequence length="504" mass="55875">MLVDFRPHTRLRGSRPVDIGASVVPVLEALSEGAVDLDKVRLVADWVQYRENFRDVVDLRPILHTPAARGPAGPVPVPMGTREDDLEIAVDVRRSATLPLRELAADRLRRTGGHLALEDWGPGSDSCIWEFNALYWSALELWEKASGQGYEQALPGGESDARNVDAARDLIDELFAVWDRLTAASALPDELYVVELGVGNGNQAKVFLDTFRERDREHGGGYYRRLHYLMCDYSQHVLDLARETVGEHLDHVSAFALDAVRPLTALGFLQYKVFLVYVSNVYDNLPTDEVAQLGGRTYCVETRAYLPADAATDIASDLGIEVEDLPRLVHKLLRLGPTLLPEAVPDHVADVDSAVDFWRRTWAALRLEERYVPLAGLDTYTLSAPTVRADTETLLDGELLGPMLQSGADLRMHVSNGAVTSFVESLRLLHPYGTLVCHDLFVTDVGGYRTGFRGPGKYDGSVVNWVNGPLLAHVGRRHGFDVRYERFRHRSGGNIVTMTAQVGD</sequence>